<comment type="caution">
    <text evidence="2">The sequence shown here is derived from an EMBL/GenBank/DDBJ whole genome shotgun (WGS) entry which is preliminary data.</text>
</comment>
<evidence type="ECO:0000313" key="3">
    <source>
        <dbReference type="Proteomes" id="UP000823388"/>
    </source>
</evidence>
<sequence length="137" mass="14192">MRESVPPPRRRAPLQPRSGSRGPPCRCRGGKCRLRRDLGAGAPRGGRGEGGRGPPRSHARGWRITAPWEGEGGGGPLRAPAVGRRAAAPYRGRGEGGGGPPLPGHTPRGGWVAAREGGRGEGGGPTRPIGLPRIKFL</sequence>
<evidence type="ECO:0000313" key="2">
    <source>
        <dbReference type="EMBL" id="KAG2629288.1"/>
    </source>
</evidence>
<evidence type="ECO:0000256" key="1">
    <source>
        <dbReference type="SAM" id="MobiDB-lite"/>
    </source>
</evidence>
<dbReference type="Proteomes" id="UP000823388">
    <property type="component" value="Chromosome 3K"/>
</dbReference>
<feature type="region of interest" description="Disordered" evidence="1">
    <location>
        <begin position="1"/>
        <end position="137"/>
    </location>
</feature>
<reference evidence="2" key="1">
    <citation type="submission" date="2020-05" db="EMBL/GenBank/DDBJ databases">
        <title>WGS assembly of Panicum virgatum.</title>
        <authorList>
            <person name="Lovell J.T."/>
            <person name="Jenkins J."/>
            <person name="Shu S."/>
            <person name="Juenger T.E."/>
            <person name="Schmutz J."/>
        </authorList>
    </citation>
    <scope>NUCLEOTIDE SEQUENCE</scope>
    <source>
        <strain evidence="2">AP13</strain>
    </source>
</reference>
<protein>
    <submittedName>
        <fullName evidence="2">Uncharacterized protein</fullName>
    </submittedName>
</protein>
<feature type="compositionally biased region" description="Low complexity" evidence="1">
    <location>
        <begin position="105"/>
        <end position="115"/>
    </location>
</feature>
<feature type="compositionally biased region" description="Low complexity" evidence="1">
    <location>
        <begin position="77"/>
        <end position="91"/>
    </location>
</feature>
<dbReference type="AlphaFoldDB" id="A0A8T0V499"/>
<accession>A0A8T0V499</accession>
<name>A0A8T0V499_PANVG</name>
<keyword evidence="3" id="KW-1185">Reference proteome</keyword>
<organism evidence="2 3">
    <name type="scientific">Panicum virgatum</name>
    <name type="common">Blackwell switchgrass</name>
    <dbReference type="NCBI Taxonomy" id="38727"/>
    <lineage>
        <taxon>Eukaryota</taxon>
        <taxon>Viridiplantae</taxon>
        <taxon>Streptophyta</taxon>
        <taxon>Embryophyta</taxon>
        <taxon>Tracheophyta</taxon>
        <taxon>Spermatophyta</taxon>
        <taxon>Magnoliopsida</taxon>
        <taxon>Liliopsida</taxon>
        <taxon>Poales</taxon>
        <taxon>Poaceae</taxon>
        <taxon>PACMAD clade</taxon>
        <taxon>Panicoideae</taxon>
        <taxon>Panicodae</taxon>
        <taxon>Paniceae</taxon>
        <taxon>Panicinae</taxon>
        <taxon>Panicum</taxon>
        <taxon>Panicum sect. Hiantes</taxon>
    </lineage>
</organism>
<gene>
    <name evidence="2" type="ORF">PVAP13_3KG435202</name>
</gene>
<proteinExistence type="predicted"/>
<feature type="compositionally biased region" description="Low complexity" evidence="1">
    <location>
        <begin position="13"/>
        <end position="27"/>
    </location>
</feature>
<dbReference type="EMBL" id="CM029041">
    <property type="protein sequence ID" value="KAG2629288.1"/>
    <property type="molecule type" value="Genomic_DNA"/>
</dbReference>